<keyword evidence="2" id="KW-0694">RNA-binding</keyword>
<evidence type="ECO:0000256" key="3">
    <source>
        <dbReference type="ARBA" id="ARBA00022980"/>
    </source>
</evidence>
<dbReference type="InterPro" id="IPR000876">
    <property type="entry name" value="Ribosomal_eS4"/>
</dbReference>
<dbReference type="GO" id="GO:0019843">
    <property type="term" value="F:rRNA binding"/>
    <property type="evidence" value="ECO:0007669"/>
    <property type="project" value="UniProtKB-KW"/>
</dbReference>
<dbReference type="Pfam" id="PF00900">
    <property type="entry name" value="Ribosomal_S4e"/>
    <property type="match status" value="1"/>
</dbReference>
<feature type="domain" description="Small ribosomal subunit protein eS4 central region" evidence="7">
    <location>
        <begin position="88"/>
        <end position="157"/>
    </location>
</feature>
<keyword evidence="1" id="KW-0699">rRNA-binding</keyword>
<dbReference type="InterPro" id="IPR013845">
    <property type="entry name" value="Ribosomal_eS4_central_region"/>
</dbReference>
<sequence length="159" mass="18387">MSHLKRHEMPKTWAIPRKGTAYVVKPLTDLSRSIPLLIVLRDFLKVVQNRHETKRILHLKQVLLNSKEIKDEKAGLYLFDVVSLIPLKKSYRIELSQHGKFEAREIKEGDAHHKIAKIINKKTLKGKKTQLNLSDGRNFLSEMKCQVNDSVRIGNNKKS</sequence>
<protein>
    <recommendedName>
        <fullName evidence="5">Small ribosomal subunit protein eS4</fullName>
    </recommendedName>
    <alternativeName>
        <fullName evidence="6">30S ribosomal protein S4e</fullName>
    </alternativeName>
</protein>
<keyword evidence="3 8" id="KW-0689">Ribosomal protein</keyword>
<dbReference type="GO" id="GO:0003735">
    <property type="term" value="F:structural constituent of ribosome"/>
    <property type="evidence" value="ECO:0007669"/>
    <property type="project" value="InterPro"/>
</dbReference>
<keyword evidence="4" id="KW-0687">Ribonucleoprotein</keyword>
<dbReference type="GO" id="GO:0022627">
    <property type="term" value="C:cytosolic small ribosomal subunit"/>
    <property type="evidence" value="ECO:0007669"/>
    <property type="project" value="TreeGrafter"/>
</dbReference>
<name>A0A0H4T3X2_9ARCH</name>
<evidence type="ECO:0000256" key="4">
    <source>
        <dbReference type="ARBA" id="ARBA00023274"/>
    </source>
</evidence>
<organism evidence="8">
    <name type="scientific">uncultured archaeon Rifle_16ft_4_minimus_1461</name>
    <dbReference type="NCBI Taxonomy" id="1665151"/>
    <lineage>
        <taxon>Archaea</taxon>
        <taxon>environmental samples</taxon>
    </lineage>
</organism>
<evidence type="ECO:0000256" key="2">
    <source>
        <dbReference type="ARBA" id="ARBA00022884"/>
    </source>
</evidence>
<evidence type="ECO:0000313" key="8">
    <source>
        <dbReference type="EMBL" id="AKQ01092.1"/>
    </source>
</evidence>
<dbReference type="EMBL" id="KT006950">
    <property type="protein sequence ID" value="AKQ01092.1"/>
    <property type="molecule type" value="Genomic_DNA"/>
</dbReference>
<evidence type="ECO:0000256" key="5">
    <source>
        <dbReference type="ARBA" id="ARBA00035272"/>
    </source>
</evidence>
<evidence type="ECO:0000259" key="7">
    <source>
        <dbReference type="Pfam" id="PF00900"/>
    </source>
</evidence>
<dbReference type="Gene3D" id="2.40.50.740">
    <property type="match status" value="1"/>
</dbReference>
<dbReference type="InterPro" id="IPR038237">
    <property type="entry name" value="Ribosomal_eS4_central_sf"/>
</dbReference>
<dbReference type="GO" id="GO:0006412">
    <property type="term" value="P:translation"/>
    <property type="evidence" value="ECO:0007669"/>
    <property type="project" value="InterPro"/>
</dbReference>
<dbReference type="InterPro" id="IPR036986">
    <property type="entry name" value="S4_RNA-bd_sf"/>
</dbReference>
<evidence type="ECO:0000256" key="6">
    <source>
        <dbReference type="ARBA" id="ARBA00035388"/>
    </source>
</evidence>
<evidence type="ECO:0000256" key="1">
    <source>
        <dbReference type="ARBA" id="ARBA00022730"/>
    </source>
</evidence>
<dbReference type="PANTHER" id="PTHR11581">
    <property type="entry name" value="30S/40S RIBOSOMAL PROTEIN S4"/>
    <property type="match status" value="1"/>
</dbReference>
<accession>A0A0H4T3X2</accession>
<dbReference type="PANTHER" id="PTHR11581:SF0">
    <property type="entry name" value="SMALL RIBOSOMAL SUBUNIT PROTEIN ES4"/>
    <property type="match status" value="1"/>
</dbReference>
<proteinExistence type="predicted"/>
<reference evidence="8" key="1">
    <citation type="journal article" date="2015" name="ISME J.">
        <title>Aquifer environment selects for microbial species cohorts in sediment and groundwater.</title>
        <authorList>
            <person name="Hug L.A."/>
            <person name="Thomas B.C."/>
            <person name="Brown C.T."/>
            <person name="Frischkorn K.R."/>
            <person name="Williams K.H."/>
            <person name="Tringe S.G."/>
            <person name="Banfield J.F."/>
        </authorList>
    </citation>
    <scope>NUCLEOTIDE SEQUENCE</scope>
</reference>
<dbReference type="Gene3D" id="3.10.290.10">
    <property type="entry name" value="RNA-binding S4 domain"/>
    <property type="match status" value="1"/>
</dbReference>
<dbReference type="AlphaFoldDB" id="A0A0H4T3X2"/>